<keyword evidence="2" id="KW-0328">Glycosyltransferase</keyword>
<evidence type="ECO:0000256" key="10">
    <source>
        <dbReference type="PIRSR" id="PIRSR605150-1"/>
    </source>
</evidence>
<evidence type="ECO:0000256" key="9">
    <source>
        <dbReference type="ARBA" id="ARBA00037405"/>
    </source>
</evidence>
<evidence type="ECO:0000256" key="1">
    <source>
        <dbReference type="ARBA" id="ARBA00004653"/>
    </source>
</evidence>
<dbReference type="GO" id="GO:0016760">
    <property type="term" value="F:cellulose synthase (UDP-forming) activity"/>
    <property type="evidence" value="ECO:0007669"/>
    <property type="project" value="InterPro"/>
</dbReference>
<keyword evidence="4 13" id="KW-0812">Transmembrane</keyword>
<reference evidence="14" key="1">
    <citation type="submission" date="2023-02" db="EMBL/GenBank/DDBJ databases">
        <title>Genome of toxic invasive species Heracleum sosnowskyi carries increased number of genes despite the absence of recent whole-genome duplications.</title>
        <authorList>
            <person name="Schelkunov M."/>
            <person name="Shtratnikova V."/>
            <person name="Makarenko M."/>
            <person name="Klepikova A."/>
            <person name="Omelchenko D."/>
            <person name="Novikova G."/>
            <person name="Obukhova E."/>
            <person name="Bogdanov V."/>
            <person name="Penin A."/>
            <person name="Logacheva M."/>
        </authorList>
    </citation>
    <scope>NUCLEOTIDE SEQUENCE</scope>
    <source>
        <strain evidence="14">Hsosn_3</strain>
        <tissue evidence="14">Leaf</tissue>
    </source>
</reference>
<dbReference type="Proteomes" id="UP001237642">
    <property type="component" value="Unassembled WGS sequence"/>
</dbReference>
<feature type="binding site" evidence="11">
    <location>
        <position position="124"/>
    </location>
    <ligand>
        <name>UDP-alpha-D-glucose</name>
        <dbReference type="ChEBI" id="CHEBI:58885"/>
    </ligand>
</feature>
<feature type="transmembrane region" description="Helical" evidence="13">
    <location>
        <begin position="28"/>
        <end position="46"/>
    </location>
</feature>
<evidence type="ECO:0000256" key="12">
    <source>
        <dbReference type="PIRSR" id="PIRSR605150-3"/>
    </source>
</evidence>
<feature type="binding site" evidence="11">
    <location>
        <position position="123"/>
    </location>
    <ligand>
        <name>UDP-alpha-D-glucose</name>
        <dbReference type="ChEBI" id="CHEBI:58885"/>
    </ligand>
</feature>
<dbReference type="GO" id="GO:0000139">
    <property type="term" value="C:Golgi membrane"/>
    <property type="evidence" value="ECO:0007669"/>
    <property type="project" value="UniProtKB-SubCell"/>
</dbReference>
<evidence type="ECO:0000256" key="6">
    <source>
        <dbReference type="ARBA" id="ARBA00023034"/>
    </source>
</evidence>
<keyword evidence="5 13" id="KW-1133">Transmembrane helix</keyword>
<evidence type="ECO:0000256" key="13">
    <source>
        <dbReference type="SAM" id="Phobius"/>
    </source>
</evidence>
<reference evidence="14" key="2">
    <citation type="submission" date="2023-05" db="EMBL/GenBank/DDBJ databases">
        <authorList>
            <person name="Schelkunov M.I."/>
        </authorList>
    </citation>
    <scope>NUCLEOTIDE SEQUENCE</scope>
    <source>
        <strain evidence="14">Hsosn_3</strain>
        <tissue evidence="14">Leaf</tissue>
    </source>
</reference>
<name>A0AAD8N6Z2_9APIA</name>
<accession>A0AAD8N6Z2</accession>
<comment type="function">
    <text evidence="9">Thought to be a Golgi-localized beta-glycan synthase that polymerize the backbones of noncellulosic polysaccharides (hemicelluloses) of plant cell wall.</text>
</comment>
<keyword evidence="7 13" id="KW-0472">Membrane</keyword>
<dbReference type="InterPro" id="IPR029044">
    <property type="entry name" value="Nucleotide-diphossugar_trans"/>
</dbReference>
<comment type="caution">
    <text evidence="14">The sequence shown here is derived from an EMBL/GenBank/DDBJ whole genome shotgun (WGS) entry which is preliminary data.</text>
</comment>
<proteinExistence type="predicted"/>
<feature type="transmembrane region" description="Helical" evidence="13">
    <location>
        <begin position="722"/>
        <end position="741"/>
    </location>
</feature>
<comment type="subcellular location">
    <subcellularLocation>
        <location evidence="1">Golgi apparatus membrane</location>
        <topology evidence="1">Multi-pass membrane protein</topology>
    </subcellularLocation>
</comment>
<evidence type="ECO:0000313" key="14">
    <source>
        <dbReference type="EMBL" id="KAK1403965.1"/>
    </source>
</evidence>
<protein>
    <submittedName>
        <fullName evidence="14">Cellulose synthase-like protein G3</fullName>
    </submittedName>
</protein>
<evidence type="ECO:0000256" key="8">
    <source>
        <dbReference type="ARBA" id="ARBA00023316"/>
    </source>
</evidence>
<dbReference type="GO" id="GO:0071555">
    <property type="term" value="P:cell wall organization"/>
    <property type="evidence" value="ECO:0007669"/>
    <property type="project" value="UniProtKB-KW"/>
</dbReference>
<evidence type="ECO:0000256" key="4">
    <source>
        <dbReference type="ARBA" id="ARBA00022692"/>
    </source>
</evidence>
<feature type="transmembrane region" description="Helical" evidence="13">
    <location>
        <begin position="66"/>
        <end position="84"/>
    </location>
</feature>
<feature type="transmembrane region" description="Helical" evidence="13">
    <location>
        <begin position="692"/>
        <end position="710"/>
    </location>
</feature>
<dbReference type="SUPFAM" id="SSF53448">
    <property type="entry name" value="Nucleotide-diphospho-sugar transferases"/>
    <property type="match status" value="1"/>
</dbReference>
<feature type="transmembrane region" description="Helical" evidence="13">
    <location>
        <begin position="654"/>
        <end position="676"/>
    </location>
</feature>
<keyword evidence="6" id="KW-0333">Golgi apparatus</keyword>
<dbReference type="FunFam" id="3.90.550.10:FF:000138">
    <property type="entry name" value="Cellulose synthase isolog"/>
    <property type="match status" value="1"/>
</dbReference>
<dbReference type="Gene3D" id="3.90.550.10">
    <property type="entry name" value="Spore Coat Polysaccharide Biosynthesis Protein SpsA, Chain A"/>
    <property type="match status" value="2"/>
</dbReference>
<feature type="binding site" evidence="12">
    <location>
        <position position="291"/>
    </location>
    <ligand>
        <name>Mn(2+)</name>
        <dbReference type="ChEBI" id="CHEBI:29035"/>
    </ligand>
</feature>
<dbReference type="InterPro" id="IPR005150">
    <property type="entry name" value="Cellulose_synth"/>
</dbReference>
<evidence type="ECO:0000256" key="7">
    <source>
        <dbReference type="ARBA" id="ARBA00023136"/>
    </source>
</evidence>
<organism evidence="14 15">
    <name type="scientific">Heracleum sosnowskyi</name>
    <dbReference type="NCBI Taxonomy" id="360622"/>
    <lineage>
        <taxon>Eukaryota</taxon>
        <taxon>Viridiplantae</taxon>
        <taxon>Streptophyta</taxon>
        <taxon>Embryophyta</taxon>
        <taxon>Tracheophyta</taxon>
        <taxon>Spermatophyta</taxon>
        <taxon>Magnoliopsida</taxon>
        <taxon>eudicotyledons</taxon>
        <taxon>Gunneridae</taxon>
        <taxon>Pentapetalae</taxon>
        <taxon>asterids</taxon>
        <taxon>campanulids</taxon>
        <taxon>Apiales</taxon>
        <taxon>Apiaceae</taxon>
        <taxon>Apioideae</taxon>
        <taxon>apioid superclade</taxon>
        <taxon>Tordylieae</taxon>
        <taxon>Tordyliinae</taxon>
        <taxon>Heracleum</taxon>
    </lineage>
</organism>
<feature type="binding site" evidence="12">
    <location>
        <position position="315"/>
    </location>
    <ligand>
        <name>Mn(2+)</name>
        <dbReference type="ChEBI" id="CHEBI:29035"/>
    </ligand>
</feature>
<dbReference type="Pfam" id="PF03552">
    <property type="entry name" value="Cellulose_synt"/>
    <property type="match status" value="2"/>
</dbReference>
<keyword evidence="8" id="KW-0961">Cell wall biogenesis/degradation</keyword>
<evidence type="ECO:0000256" key="11">
    <source>
        <dbReference type="PIRSR" id="PIRSR605150-2"/>
    </source>
</evidence>
<feature type="active site" evidence="10">
    <location>
        <position position="457"/>
    </location>
</feature>
<sequence length="745" mass="84448">MSKGGISVDKMQPSGGVLHTKSAMRPTWLNRIFAATYLTSIFALLFHHCRNIISTTDSTTDRTTTSITIIMLVADLVLAFMWTTRQAFRMSPIRRQVFPENLTVEESEYPALDVFVCTADPYKEPPIGVVNTVLSLMAYDYPTEKLSVYVSDDGGSQLTLFALMEAAQFAKRWLPYCKDNNILDRSPEAYFTSHANFSPAKHNQIKVMYERMKMRISNVVKRGSIDGYVPDEEAPKVFAKWNSTPGFTSQNHPTIVQVIMETAIEKDNGNLMPNLVYVSREKSKFTFHNYKAGALNVLLRVSATMTNAPVVLTQDCDMFSNDPKTPLRALCYFTDSKMDPNLALVQFPQSFHGIDKDDIYSAELKDLIVHNGSGMDGLLGPSYMGSGAFFRRNIFFGGPGSYIPAQSSEISPRHVGNKSLNSEEVMTLAHRVAGCNFEAQTKWGSEIGFRYGSLVEDYNTGYRIQCQGWRSVFCTPVRPAFLGSSPITLHDMLNQSKRWCKGLLDVTFSKYNPLLFGVRYMKNFIQAICFGHYAFWPIWSIPLMIYSFLPQLCLINSSHDIFPKVTDPWLLLYVFLFLGSYAQELIEYVTYGSTAKRWWNNQRVWMMRSISSFPFALFEYIQERCGISSFGYNVTSKVLESEQSKRNAEGIFEFGVPSPLFVPITMAAIINLWALVRGMKLVILRNESLEDVFVQMFLSGFGVLNCWPMYEAMLLRKDKGKMPLKITLISTSLVWLVYLVSSSAF</sequence>
<keyword evidence="3" id="KW-0808">Transferase</keyword>
<evidence type="ECO:0000256" key="3">
    <source>
        <dbReference type="ARBA" id="ARBA00022679"/>
    </source>
</evidence>
<dbReference type="PANTHER" id="PTHR13301">
    <property type="entry name" value="X-BOX TRANSCRIPTION FACTOR-RELATED"/>
    <property type="match status" value="1"/>
</dbReference>
<feature type="binding site" evidence="11">
    <location>
        <position position="153"/>
    </location>
    <ligand>
        <name>UDP-alpha-D-glucose</name>
        <dbReference type="ChEBI" id="CHEBI:58885"/>
    </ligand>
</feature>
<evidence type="ECO:0000313" key="15">
    <source>
        <dbReference type="Proteomes" id="UP001237642"/>
    </source>
</evidence>
<gene>
    <name evidence="14" type="ORF">POM88_003570</name>
</gene>
<dbReference type="EMBL" id="JAUIZM010000001">
    <property type="protein sequence ID" value="KAK1403965.1"/>
    <property type="molecule type" value="Genomic_DNA"/>
</dbReference>
<feature type="active site" evidence="10">
    <location>
        <position position="153"/>
    </location>
</feature>
<feature type="transmembrane region" description="Helical" evidence="13">
    <location>
        <begin position="524"/>
        <end position="549"/>
    </location>
</feature>
<evidence type="ECO:0000256" key="2">
    <source>
        <dbReference type="ARBA" id="ARBA00022676"/>
    </source>
</evidence>
<evidence type="ECO:0000256" key="5">
    <source>
        <dbReference type="ARBA" id="ARBA00022989"/>
    </source>
</evidence>
<dbReference type="AlphaFoldDB" id="A0AAD8N6Z2"/>
<dbReference type="GO" id="GO:0030244">
    <property type="term" value="P:cellulose biosynthetic process"/>
    <property type="evidence" value="ECO:0007669"/>
    <property type="project" value="InterPro"/>
</dbReference>
<keyword evidence="15" id="KW-1185">Reference proteome</keyword>
<feature type="transmembrane region" description="Helical" evidence="13">
    <location>
        <begin position="569"/>
        <end position="589"/>
    </location>
</feature>